<dbReference type="PROSITE" id="PS00670">
    <property type="entry name" value="D_2_HYDROXYACID_DH_2"/>
    <property type="match status" value="1"/>
</dbReference>
<dbReference type="InterPro" id="IPR029753">
    <property type="entry name" value="D-isomer_DH_CS"/>
</dbReference>
<dbReference type="FunFam" id="3.40.50.720:FF:000203">
    <property type="entry name" value="D-3-phosphoglycerate dehydrogenase (SerA)"/>
    <property type="match status" value="1"/>
</dbReference>
<dbReference type="CDD" id="cd05301">
    <property type="entry name" value="GDH"/>
    <property type="match status" value="1"/>
</dbReference>
<gene>
    <name evidence="7" type="ORF">A2924_02155</name>
</gene>
<evidence type="ECO:0000313" key="8">
    <source>
        <dbReference type="Proteomes" id="UP000178046"/>
    </source>
</evidence>
<dbReference type="GO" id="GO:0016618">
    <property type="term" value="F:hydroxypyruvate reductase [NAD(P)H] activity"/>
    <property type="evidence" value="ECO:0007669"/>
    <property type="project" value="TreeGrafter"/>
</dbReference>
<evidence type="ECO:0000259" key="6">
    <source>
        <dbReference type="Pfam" id="PF02826"/>
    </source>
</evidence>
<evidence type="ECO:0000256" key="4">
    <source>
        <dbReference type="RuleBase" id="RU003719"/>
    </source>
</evidence>
<dbReference type="GO" id="GO:0005829">
    <property type="term" value="C:cytosol"/>
    <property type="evidence" value="ECO:0007669"/>
    <property type="project" value="TreeGrafter"/>
</dbReference>
<dbReference type="EMBL" id="MFIA01000008">
    <property type="protein sequence ID" value="OGF83082.1"/>
    <property type="molecule type" value="Genomic_DNA"/>
</dbReference>
<accession>A0A1F5X592</accession>
<dbReference type="InterPro" id="IPR029752">
    <property type="entry name" value="D-isomer_DH_CS1"/>
</dbReference>
<dbReference type="PROSITE" id="PS00671">
    <property type="entry name" value="D_2_HYDROXYACID_DH_3"/>
    <property type="match status" value="1"/>
</dbReference>
<evidence type="ECO:0000256" key="3">
    <source>
        <dbReference type="ARBA" id="ARBA00023027"/>
    </source>
</evidence>
<dbReference type="Pfam" id="PF02826">
    <property type="entry name" value="2-Hacid_dh_C"/>
    <property type="match status" value="1"/>
</dbReference>
<dbReference type="GO" id="GO:0051287">
    <property type="term" value="F:NAD binding"/>
    <property type="evidence" value="ECO:0007669"/>
    <property type="project" value="InterPro"/>
</dbReference>
<dbReference type="InterPro" id="IPR036291">
    <property type="entry name" value="NAD(P)-bd_dom_sf"/>
</dbReference>
<evidence type="ECO:0000313" key="7">
    <source>
        <dbReference type="EMBL" id="OGF83082.1"/>
    </source>
</evidence>
<organism evidence="7 8">
    <name type="scientific">Candidatus Giovannonibacteria bacterium RIFCSPLOWO2_01_FULL_44_16</name>
    <dbReference type="NCBI Taxonomy" id="1798348"/>
    <lineage>
        <taxon>Bacteria</taxon>
        <taxon>Candidatus Giovannoniibacteriota</taxon>
    </lineage>
</organism>
<comment type="caution">
    <text evidence="7">The sequence shown here is derived from an EMBL/GenBank/DDBJ whole genome shotgun (WGS) entry which is preliminary data.</text>
</comment>
<dbReference type="PANTHER" id="PTHR10996:SF283">
    <property type="entry name" value="GLYOXYLATE_HYDROXYPYRUVATE REDUCTASE B"/>
    <property type="match status" value="1"/>
</dbReference>
<dbReference type="InterPro" id="IPR050223">
    <property type="entry name" value="D-isomer_2-hydroxyacid_DH"/>
</dbReference>
<name>A0A1F5X592_9BACT</name>
<dbReference type="AlphaFoldDB" id="A0A1F5X592"/>
<evidence type="ECO:0000256" key="1">
    <source>
        <dbReference type="ARBA" id="ARBA00005854"/>
    </source>
</evidence>
<dbReference type="InterPro" id="IPR006140">
    <property type="entry name" value="D-isomer_DH_NAD-bd"/>
</dbReference>
<evidence type="ECO:0000256" key="2">
    <source>
        <dbReference type="ARBA" id="ARBA00023002"/>
    </source>
</evidence>
<dbReference type="Proteomes" id="UP000178046">
    <property type="component" value="Unassembled WGS sequence"/>
</dbReference>
<dbReference type="PANTHER" id="PTHR10996">
    <property type="entry name" value="2-HYDROXYACID DEHYDROGENASE-RELATED"/>
    <property type="match status" value="1"/>
</dbReference>
<protein>
    <submittedName>
        <fullName evidence="7">D-glycerate dehydrogenase</fullName>
    </submittedName>
</protein>
<dbReference type="SUPFAM" id="SSF52283">
    <property type="entry name" value="Formate/glycerate dehydrogenase catalytic domain-like"/>
    <property type="match status" value="1"/>
</dbReference>
<sequence>MSMNKIFVTRKIPERGIGALKKAGFAVEVNPDDKVLSKDELVAWLKKGSYDAVFCLLTDKIDADVFAAAGKQCKIFANYAVGFDNIDLAAAKSAGMMVSNTPGVLTDTVAEHTFALMLAIAHRVAEADKFAKAGKYHGWEPMMLLGTDLSYKTVGILGLGRIGSRVAYHAAKGFNAKVIYYDVKRNEEFEKEMVDLKGSPQAIFCETPELLLSQADFVSIHVPLLPATRHLIDASRLKMMKPTAYLINTSRGPIVDEKALAEALENNIIKGAAIDVFENEPAIELGLIGLDNVILTPHIASATEETRSKMAELAAENIIAALSGQLPPNLVK</sequence>
<comment type="similarity">
    <text evidence="1 4">Belongs to the D-isomer specific 2-hydroxyacid dehydrogenase family.</text>
</comment>
<keyword evidence="2 4" id="KW-0560">Oxidoreductase</keyword>
<proteinExistence type="inferred from homology"/>
<keyword evidence="3" id="KW-0520">NAD</keyword>
<dbReference type="Pfam" id="PF00389">
    <property type="entry name" value="2-Hacid_dh"/>
    <property type="match status" value="1"/>
</dbReference>
<feature type="domain" description="D-isomer specific 2-hydroxyacid dehydrogenase NAD-binding" evidence="6">
    <location>
        <begin position="114"/>
        <end position="300"/>
    </location>
</feature>
<feature type="domain" description="D-isomer specific 2-hydroxyacid dehydrogenase catalytic" evidence="5">
    <location>
        <begin position="6"/>
        <end position="332"/>
    </location>
</feature>
<evidence type="ECO:0000259" key="5">
    <source>
        <dbReference type="Pfam" id="PF00389"/>
    </source>
</evidence>
<dbReference type="PROSITE" id="PS00065">
    <property type="entry name" value="D_2_HYDROXYACID_DH_1"/>
    <property type="match status" value="1"/>
</dbReference>
<dbReference type="SUPFAM" id="SSF51735">
    <property type="entry name" value="NAD(P)-binding Rossmann-fold domains"/>
    <property type="match status" value="1"/>
</dbReference>
<dbReference type="InterPro" id="IPR006139">
    <property type="entry name" value="D-isomer_2_OHA_DH_cat_dom"/>
</dbReference>
<dbReference type="Gene3D" id="3.40.50.720">
    <property type="entry name" value="NAD(P)-binding Rossmann-like Domain"/>
    <property type="match status" value="2"/>
</dbReference>
<dbReference type="GO" id="GO:0030267">
    <property type="term" value="F:glyoxylate reductase (NADPH) activity"/>
    <property type="evidence" value="ECO:0007669"/>
    <property type="project" value="TreeGrafter"/>
</dbReference>
<reference evidence="7 8" key="1">
    <citation type="journal article" date="2016" name="Nat. Commun.">
        <title>Thousands of microbial genomes shed light on interconnected biogeochemical processes in an aquifer system.</title>
        <authorList>
            <person name="Anantharaman K."/>
            <person name="Brown C.T."/>
            <person name="Hug L.A."/>
            <person name="Sharon I."/>
            <person name="Castelle C.J."/>
            <person name="Probst A.J."/>
            <person name="Thomas B.C."/>
            <person name="Singh A."/>
            <person name="Wilkins M.J."/>
            <person name="Karaoz U."/>
            <person name="Brodie E.L."/>
            <person name="Williams K.H."/>
            <person name="Hubbard S.S."/>
            <person name="Banfield J.F."/>
        </authorList>
    </citation>
    <scope>NUCLEOTIDE SEQUENCE [LARGE SCALE GENOMIC DNA]</scope>
</reference>